<keyword evidence="10" id="KW-0406">Ion transport</keyword>
<dbReference type="GO" id="GO:0005886">
    <property type="term" value="C:plasma membrane"/>
    <property type="evidence" value="ECO:0007669"/>
    <property type="project" value="UniProtKB-SubCell"/>
</dbReference>
<evidence type="ECO:0000256" key="11">
    <source>
        <dbReference type="ARBA" id="ARBA00023136"/>
    </source>
</evidence>
<dbReference type="EMBL" id="NAJM01000015">
    <property type="protein sequence ID" value="RVX71808.1"/>
    <property type="molecule type" value="Genomic_DNA"/>
</dbReference>
<dbReference type="GO" id="GO:0006879">
    <property type="term" value="P:intracellular iron ion homeostasis"/>
    <property type="evidence" value="ECO:0007669"/>
    <property type="project" value="TreeGrafter"/>
</dbReference>
<organism evidence="16 17">
    <name type="scientific">Exophiala mesophila</name>
    <name type="common">Black yeast-like fungus</name>
    <dbReference type="NCBI Taxonomy" id="212818"/>
    <lineage>
        <taxon>Eukaryota</taxon>
        <taxon>Fungi</taxon>
        <taxon>Dikarya</taxon>
        <taxon>Ascomycota</taxon>
        <taxon>Pezizomycotina</taxon>
        <taxon>Eurotiomycetes</taxon>
        <taxon>Chaetothyriomycetidae</taxon>
        <taxon>Chaetothyriales</taxon>
        <taxon>Herpotrichiellaceae</taxon>
        <taxon>Exophiala</taxon>
    </lineage>
</organism>
<proteinExistence type="inferred from homology"/>
<evidence type="ECO:0000259" key="15">
    <source>
        <dbReference type="PROSITE" id="PS51384"/>
    </source>
</evidence>
<dbReference type="PANTHER" id="PTHR32361">
    <property type="entry name" value="FERRIC/CUPRIC REDUCTASE TRANSMEMBRANE COMPONENT"/>
    <property type="match status" value="1"/>
</dbReference>
<evidence type="ECO:0000256" key="5">
    <source>
        <dbReference type="ARBA" id="ARBA00022475"/>
    </source>
</evidence>
<evidence type="ECO:0000256" key="14">
    <source>
        <dbReference type="SAM" id="SignalP"/>
    </source>
</evidence>
<dbReference type="InterPro" id="IPR017927">
    <property type="entry name" value="FAD-bd_FR_type"/>
</dbReference>
<evidence type="ECO:0000256" key="4">
    <source>
        <dbReference type="ARBA" id="ARBA00022448"/>
    </source>
</evidence>
<evidence type="ECO:0000256" key="9">
    <source>
        <dbReference type="ARBA" id="ARBA00023002"/>
    </source>
</evidence>
<evidence type="ECO:0000256" key="7">
    <source>
        <dbReference type="ARBA" id="ARBA00022982"/>
    </source>
</evidence>
<feature type="transmembrane region" description="Helical" evidence="13">
    <location>
        <begin position="141"/>
        <end position="160"/>
    </location>
</feature>
<dbReference type="InterPro" id="IPR013130">
    <property type="entry name" value="Fe3_Rdtase_TM_dom"/>
</dbReference>
<feature type="transmembrane region" description="Helical" evidence="13">
    <location>
        <begin position="304"/>
        <end position="322"/>
    </location>
</feature>
<protein>
    <recommendedName>
        <fullName evidence="3">ferric-chelate reductase (NADPH)</fullName>
        <ecNumber evidence="3">1.16.1.9</ecNumber>
    </recommendedName>
</protein>
<dbReference type="CDD" id="cd06186">
    <property type="entry name" value="NOX_Duox_like_FAD_NADP"/>
    <property type="match status" value="1"/>
</dbReference>
<feature type="chain" id="PRO_5019330303" description="ferric-chelate reductase (NADPH)" evidence="14">
    <location>
        <begin position="20"/>
        <end position="620"/>
    </location>
</feature>
<keyword evidence="11 13" id="KW-0472">Membrane</keyword>
<feature type="transmembrane region" description="Helical" evidence="13">
    <location>
        <begin position="56"/>
        <end position="73"/>
    </location>
</feature>
<dbReference type="Pfam" id="PF08022">
    <property type="entry name" value="FAD_binding_8"/>
    <property type="match status" value="1"/>
</dbReference>
<dbReference type="EC" id="1.16.1.9" evidence="3"/>
<dbReference type="InterPro" id="IPR013112">
    <property type="entry name" value="FAD-bd_8"/>
</dbReference>
<dbReference type="SUPFAM" id="SSF52343">
    <property type="entry name" value="Ferredoxin reductase-like, C-terminal NADP-linked domain"/>
    <property type="match status" value="1"/>
</dbReference>
<evidence type="ECO:0000256" key="10">
    <source>
        <dbReference type="ARBA" id="ARBA00023065"/>
    </source>
</evidence>
<keyword evidence="7" id="KW-0249">Electron transport</keyword>
<dbReference type="InterPro" id="IPR039261">
    <property type="entry name" value="FNR_nucleotide-bd"/>
</dbReference>
<keyword evidence="9" id="KW-0560">Oxidoreductase</keyword>
<dbReference type="InterPro" id="IPR051410">
    <property type="entry name" value="Ferric/Cupric_Reductase"/>
</dbReference>
<dbReference type="AlphaFoldDB" id="A0A438N7Q9"/>
<keyword evidence="6 13" id="KW-0812">Transmembrane</keyword>
<dbReference type="SUPFAM" id="SSF63380">
    <property type="entry name" value="Riboflavin synthase domain-like"/>
    <property type="match status" value="1"/>
</dbReference>
<name>A0A438N7Q9_EXOME</name>
<comment type="subcellular location">
    <subcellularLocation>
        <location evidence="1">Cell membrane</location>
        <topology evidence="1">Multi-pass membrane protein</topology>
    </subcellularLocation>
</comment>
<dbReference type="Gene3D" id="3.40.50.80">
    <property type="entry name" value="Nucleotide-binding domain of ferredoxin-NADP reductase (FNR) module"/>
    <property type="match status" value="1"/>
</dbReference>
<feature type="transmembrane region" description="Helical" evidence="13">
    <location>
        <begin position="280"/>
        <end position="298"/>
    </location>
</feature>
<feature type="domain" description="FAD-binding FR-type" evidence="15">
    <location>
        <begin position="311"/>
        <end position="466"/>
    </location>
</feature>
<dbReference type="PROSITE" id="PS51384">
    <property type="entry name" value="FAD_FR"/>
    <property type="match status" value="1"/>
</dbReference>
<dbReference type="GO" id="GO:0006826">
    <property type="term" value="P:iron ion transport"/>
    <property type="evidence" value="ECO:0007669"/>
    <property type="project" value="TreeGrafter"/>
</dbReference>
<evidence type="ECO:0000256" key="13">
    <source>
        <dbReference type="SAM" id="Phobius"/>
    </source>
</evidence>
<keyword evidence="14" id="KW-0732">Signal</keyword>
<feature type="signal peptide" evidence="14">
    <location>
        <begin position="1"/>
        <end position="19"/>
    </location>
</feature>
<keyword evidence="4" id="KW-0813">Transport</keyword>
<dbReference type="OrthoDB" id="4494341at2759"/>
<dbReference type="VEuPathDB" id="FungiDB:PV10_08785"/>
<evidence type="ECO:0000313" key="16">
    <source>
        <dbReference type="EMBL" id="RVX71808.1"/>
    </source>
</evidence>
<comment type="caution">
    <text evidence="16">The sequence shown here is derived from an EMBL/GenBank/DDBJ whole genome shotgun (WGS) entry which is preliminary data.</text>
</comment>
<dbReference type="SFLD" id="SFLDS00052">
    <property type="entry name" value="Ferric_Reductase_Domain"/>
    <property type="match status" value="1"/>
</dbReference>
<evidence type="ECO:0000256" key="3">
    <source>
        <dbReference type="ARBA" id="ARBA00012668"/>
    </source>
</evidence>
<feature type="transmembrane region" description="Helical" evidence="13">
    <location>
        <begin position="245"/>
        <end position="268"/>
    </location>
</feature>
<keyword evidence="5" id="KW-1003">Cell membrane</keyword>
<comment type="catalytic activity">
    <reaction evidence="12">
        <text>2 a Fe(II)-siderophore + NADP(+) + H(+) = 2 a Fe(III)-siderophore + NADPH</text>
        <dbReference type="Rhea" id="RHEA:28795"/>
        <dbReference type="Rhea" id="RHEA-COMP:11342"/>
        <dbReference type="Rhea" id="RHEA-COMP:11344"/>
        <dbReference type="ChEBI" id="CHEBI:15378"/>
        <dbReference type="ChEBI" id="CHEBI:29033"/>
        <dbReference type="ChEBI" id="CHEBI:29034"/>
        <dbReference type="ChEBI" id="CHEBI:57783"/>
        <dbReference type="ChEBI" id="CHEBI:58349"/>
        <dbReference type="EC" id="1.16.1.9"/>
    </reaction>
</comment>
<dbReference type="InterPro" id="IPR013121">
    <property type="entry name" value="Fe_red_NAD-bd_6"/>
</dbReference>
<feature type="transmembrane region" description="Helical" evidence="13">
    <location>
        <begin position="214"/>
        <end position="233"/>
    </location>
</feature>
<dbReference type="SFLD" id="SFLDG01168">
    <property type="entry name" value="Ferric_reductase_subgroup_(FRE"/>
    <property type="match status" value="1"/>
</dbReference>
<dbReference type="Pfam" id="PF01794">
    <property type="entry name" value="Ferric_reduct"/>
    <property type="match status" value="1"/>
</dbReference>
<evidence type="ECO:0000256" key="12">
    <source>
        <dbReference type="ARBA" id="ARBA00048483"/>
    </source>
</evidence>
<dbReference type="InterPro" id="IPR017938">
    <property type="entry name" value="Riboflavin_synthase-like_b-brl"/>
</dbReference>
<evidence type="ECO:0000256" key="2">
    <source>
        <dbReference type="ARBA" id="ARBA00006278"/>
    </source>
</evidence>
<gene>
    <name evidence="16" type="ORF">B0A52_04207</name>
</gene>
<evidence type="ECO:0000256" key="1">
    <source>
        <dbReference type="ARBA" id="ARBA00004651"/>
    </source>
</evidence>
<dbReference type="GO" id="GO:0015677">
    <property type="term" value="P:copper ion import"/>
    <property type="evidence" value="ECO:0007669"/>
    <property type="project" value="TreeGrafter"/>
</dbReference>
<dbReference type="PANTHER" id="PTHR32361:SF26">
    <property type="entry name" value="FAD-BINDING 8 DOMAIN-CONTAINING PROTEIN-RELATED"/>
    <property type="match status" value="1"/>
</dbReference>
<comment type="similarity">
    <text evidence="2">Belongs to the ferric reductase (FRE) family.</text>
</comment>
<keyword evidence="8 13" id="KW-1133">Transmembrane helix</keyword>
<dbReference type="Proteomes" id="UP000288859">
    <property type="component" value="Unassembled WGS sequence"/>
</dbReference>
<sequence length="620" mass="68609">MNIILISLTGMATLAAAVAEAPSGPASFGGPPQHAVHTPATERLLDHVSKHLGPNYLLVALSGTVLIFVYVSITKLNRHVRHLTSMTDSQGPLRYFATSSPFLRGLKRNLLYSPILHHRRAHEIKISQHIKLGTLPTRFQAIFILLIIIVNIAICTWGLSWSGSDLEPLPIIRNRSGVLSVANMVPLMIMATVKNPLIGLLEISYDSFNLMHRWLGRLAAIEAIVHVICWLIGKVEDQGWDGVKFALQQPFIYNGAIGAVAMVLLLLHSPKMLRSWAYEVFLHAHIAFVLVLIIFLWFHLRRYTARWILLAAACIWGVSRVWRLGTLLWRSFGKGGCKAEIEPLGAGAVKITLTPPRPLHYRIGQHVYLTIPSVGLWTAHPFSIAWSGLEQSLDRSGSVRSEFNEKRPINDQTDLEVEQRGRPTLCLLVKAHTGFTKKLLNRALASETKLTLNAYIEGPYGVSHSLDSYGTVMLFASGVGITHQIGYVRHLVDGYANGTVAAKRITLVWVIPDMECVDWIRPWMQEILGMDRRRDILKVLVYVTRAGLSASIHSPNRTTSMSRGRPNVLDLIQTEAGCHAGCMAISVCAGGGLADGVRRASRIMIDGGANIDFIEEGFGW</sequence>
<reference evidence="16 17" key="1">
    <citation type="submission" date="2017-03" db="EMBL/GenBank/DDBJ databases">
        <title>Genomes of endolithic fungi from Antarctica.</title>
        <authorList>
            <person name="Coleine C."/>
            <person name="Masonjones S."/>
            <person name="Stajich J.E."/>
        </authorList>
    </citation>
    <scope>NUCLEOTIDE SEQUENCE [LARGE SCALE GENOMIC DNA]</scope>
    <source>
        <strain evidence="16 17">CCFEE 6314</strain>
    </source>
</reference>
<dbReference type="Pfam" id="PF08030">
    <property type="entry name" value="NAD_binding_6"/>
    <property type="match status" value="1"/>
</dbReference>
<accession>A0A438N7Q9</accession>
<evidence type="ECO:0000256" key="6">
    <source>
        <dbReference type="ARBA" id="ARBA00022692"/>
    </source>
</evidence>
<evidence type="ECO:0000256" key="8">
    <source>
        <dbReference type="ARBA" id="ARBA00022989"/>
    </source>
</evidence>
<evidence type="ECO:0000313" key="17">
    <source>
        <dbReference type="Proteomes" id="UP000288859"/>
    </source>
</evidence>
<dbReference type="GO" id="GO:0052851">
    <property type="term" value="F:ferric-chelate reductase (NADPH) activity"/>
    <property type="evidence" value="ECO:0007669"/>
    <property type="project" value="UniProtKB-EC"/>
</dbReference>